<dbReference type="STRING" id="1070319.CAGGBEG34_180118"/>
<dbReference type="eggNOG" id="COG2002">
    <property type="taxonomic scope" value="Bacteria"/>
</dbReference>
<dbReference type="OrthoDB" id="9811597at2"/>
<proteinExistence type="predicted"/>
<protein>
    <submittedName>
        <fullName evidence="1">Putative Transcriptional regulator Abrb</fullName>
    </submittedName>
</protein>
<dbReference type="Proteomes" id="UP000054051">
    <property type="component" value="Unassembled WGS sequence"/>
</dbReference>
<name>G2J7R4_9BURK</name>
<sequence>MTLLTVTSRGQVTFRQEVLKHLGVKPGEKIELDLLPYGRAELKSVQQKGTFRALHGFLKGKTSGKRLTIDEINTAISEAGAAAGAGEK</sequence>
<dbReference type="RefSeq" id="WP_006682083.1">
    <property type="nucleotide sequence ID" value="NZ_CAFB01000034.1"/>
</dbReference>
<gene>
    <name evidence="1" type="ORF">CAGGBEG34_180118</name>
</gene>
<dbReference type="EMBL" id="CAFB01000034">
    <property type="protein sequence ID" value="CCD28809.1"/>
    <property type="molecule type" value="Genomic_DNA"/>
</dbReference>
<evidence type="ECO:0000313" key="1">
    <source>
        <dbReference type="EMBL" id="CCD28809.1"/>
    </source>
</evidence>
<comment type="caution">
    <text evidence="1">The sequence shown here is derived from an EMBL/GenBank/DDBJ whole genome shotgun (WGS) entry which is preliminary data.</text>
</comment>
<dbReference type="AlphaFoldDB" id="G2J7R4"/>
<accession>G2J7R4</accession>
<dbReference type="Gene3D" id="2.10.260.10">
    <property type="match status" value="1"/>
</dbReference>
<organism evidence="1 2">
    <name type="scientific">Candidatus Glomeribacter gigasporarum BEG34</name>
    <dbReference type="NCBI Taxonomy" id="1070319"/>
    <lineage>
        <taxon>Bacteria</taxon>
        <taxon>Pseudomonadati</taxon>
        <taxon>Pseudomonadota</taxon>
        <taxon>Betaproteobacteria</taxon>
        <taxon>Burkholderiales</taxon>
        <taxon>Burkholderiaceae</taxon>
        <taxon>Candidatus Glomeribacter</taxon>
    </lineage>
</organism>
<keyword evidence="2" id="KW-1185">Reference proteome</keyword>
<reference evidence="1 2" key="1">
    <citation type="submission" date="2011-08" db="EMBL/GenBank/DDBJ databases">
        <title>The genome of the obligate endobacterium of an arbuscular mycorrhizal fungus reveals an interphylum network of nutritional interactions.</title>
        <authorList>
            <person name="Ghignone S."/>
            <person name="Salvioli A."/>
            <person name="Anca I."/>
            <person name="Lumini E."/>
            <person name="Ortu G."/>
            <person name="Petiti L."/>
            <person name="Cruveiller S."/>
            <person name="Bianciotto V."/>
            <person name="Piffanelli P."/>
            <person name="Lanfranco L."/>
            <person name="Bonfante P."/>
        </authorList>
    </citation>
    <scope>NUCLEOTIDE SEQUENCE [LARGE SCALE GENOMIC DNA]</scope>
    <source>
        <strain evidence="1 2">BEG34</strain>
    </source>
</reference>
<evidence type="ECO:0000313" key="2">
    <source>
        <dbReference type="Proteomes" id="UP000054051"/>
    </source>
</evidence>